<proteinExistence type="predicted"/>
<evidence type="ECO:0000313" key="4">
    <source>
        <dbReference type="Proteomes" id="UP000000768"/>
    </source>
</evidence>
<organism evidence="3 4">
    <name type="scientific">Sorghum bicolor</name>
    <name type="common">Sorghum</name>
    <name type="synonym">Sorghum vulgare</name>
    <dbReference type="NCBI Taxonomy" id="4558"/>
    <lineage>
        <taxon>Eukaryota</taxon>
        <taxon>Viridiplantae</taxon>
        <taxon>Streptophyta</taxon>
        <taxon>Embryophyta</taxon>
        <taxon>Tracheophyta</taxon>
        <taxon>Spermatophyta</taxon>
        <taxon>Magnoliopsida</taxon>
        <taxon>Liliopsida</taxon>
        <taxon>Poales</taxon>
        <taxon>Poaceae</taxon>
        <taxon>PACMAD clade</taxon>
        <taxon>Panicoideae</taxon>
        <taxon>Andropogonodae</taxon>
        <taxon>Andropogoneae</taxon>
        <taxon>Sorghinae</taxon>
        <taxon>Sorghum</taxon>
    </lineage>
</organism>
<keyword evidence="2" id="KW-0812">Transmembrane</keyword>
<evidence type="ECO:0000313" key="3">
    <source>
        <dbReference type="EMBL" id="OQU77952.1"/>
    </source>
</evidence>
<evidence type="ECO:0000256" key="1">
    <source>
        <dbReference type="SAM" id="MobiDB-lite"/>
    </source>
</evidence>
<dbReference type="OMA" id="CTCSHPK"/>
<dbReference type="Gramene" id="OQU77952">
    <property type="protein sequence ID" value="OQU77952"/>
    <property type="gene ID" value="SORBI_3009G128101"/>
</dbReference>
<dbReference type="Proteomes" id="UP000000768">
    <property type="component" value="Chromosome 9"/>
</dbReference>
<keyword evidence="2" id="KW-1133">Transmembrane helix</keyword>
<feature type="compositionally biased region" description="Basic residues" evidence="1">
    <location>
        <begin position="48"/>
        <end position="59"/>
    </location>
</feature>
<feature type="transmembrane region" description="Helical" evidence="2">
    <location>
        <begin position="29"/>
        <end position="48"/>
    </location>
</feature>
<keyword evidence="2" id="KW-0472">Membrane</keyword>
<evidence type="ECO:0000256" key="2">
    <source>
        <dbReference type="SAM" id="Phobius"/>
    </source>
</evidence>
<name>A0A1Z5R2F5_SORBI</name>
<keyword evidence="4" id="KW-1185">Reference proteome</keyword>
<reference evidence="4" key="2">
    <citation type="journal article" date="2018" name="Plant J.">
        <title>The Sorghum bicolor reference genome: improved assembly, gene annotations, a transcriptome atlas, and signatures of genome organization.</title>
        <authorList>
            <person name="McCormick R.F."/>
            <person name="Truong S.K."/>
            <person name="Sreedasyam A."/>
            <person name="Jenkins J."/>
            <person name="Shu S."/>
            <person name="Sims D."/>
            <person name="Kennedy M."/>
            <person name="Amirebrahimi M."/>
            <person name="Weers B.D."/>
            <person name="McKinley B."/>
            <person name="Mattison A."/>
            <person name="Morishige D.T."/>
            <person name="Grimwood J."/>
            <person name="Schmutz J."/>
            <person name="Mullet J.E."/>
        </authorList>
    </citation>
    <scope>NUCLEOTIDE SEQUENCE [LARGE SCALE GENOMIC DNA]</scope>
    <source>
        <strain evidence="4">cv. BTx623</strain>
    </source>
</reference>
<dbReference type="InParanoid" id="A0A1Z5R2F5"/>
<dbReference type="AlphaFoldDB" id="A0A1Z5R2F5"/>
<protein>
    <submittedName>
        <fullName evidence="3">Uncharacterized protein</fullName>
    </submittedName>
</protein>
<feature type="region of interest" description="Disordered" evidence="1">
    <location>
        <begin position="48"/>
        <end position="67"/>
    </location>
</feature>
<dbReference type="EMBL" id="CM000768">
    <property type="protein sequence ID" value="OQU77952.1"/>
    <property type="molecule type" value="Genomic_DNA"/>
</dbReference>
<reference evidence="3 4" key="1">
    <citation type="journal article" date="2009" name="Nature">
        <title>The Sorghum bicolor genome and the diversification of grasses.</title>
        <authorList>
            <person name="Paterson A.H."/>
            <person name="Bowers J.E."/>
            <person name="Bruggmann R."/>
            <person name="Dubchak I."/>
            <person name="Grimwood J."/>
            <person name="Gundlach H."/>
            <person name="Haberer G."/>
            <person name="Hellsten U."/>
            <person name="Mitros T."/>
            <person name="Poliakov A."/>
            <person name="Schmutz J."/>
            <person name="Spannagl M."/>
            <person name="Tang H."/>
            <person name="Wang X."/>
            <person name="Wicker T."/>
            <person name="Bharti A.K."/>
            <person name="Chapman J."/>
            <person name="Feltus F.A."/>
            <person name="Gowik U."/>
            <person name="Grigoriev I.V."/>
            <person name="Lyons E."/>
            <person name="Maher C.A."/>
            <person name="Martis M."/>
            <person name="Narechania A."/>
            <person name="Otillar R.P."/>
            <person name="Penning B.W."/>
            <person name="Salamov A.A."/>
            <person name="Wang Y."/>
            <person name="Zhang L."/>
            <person name="Carpita N.C."/>
            <person name="Freeling M."/>
            <person name="Gingle A.R."/>
            <person name="Hash C.T."/>
            <person name="Keller B."/>
            <person name="Klein P."/>
            <person name="Kresovich S."/>
            <person name="McCann M.C."/>
            <person name="Ming R."/>
            <person name="Peterson D.G."/>
            <person name="Mehboob-ur-Rahman"/>
            <person name="Ware D."/>
            <person name="Westhoff P."/>
            <person name="Mayer K.F."/>
            <person name="Messing J."/>
            <person name="Rokhsar D.S."/>
        </authorList>
    </citation>
    <scope>NUCLEOTIDE SEQUENCE [LARGE SCALE GENOMIC DNA]</scope>
    <source>
        <strain evidence="4">cv. BTx623</strain>
    </source>
</reference>
<accession>A0A1Z5R2F5</accession>
<sequence length="67" mass="7333">MGGGEEEEGKKKKKLEKVRNAARQQVGKLVIIAACLALLVCGTCTCSHPKRTRKSRNRIRPATGKEV</sequence>
<gene>
    <name evidence="3" type="ORF">SORBI_3009G128101</name>
</gene>